<dbReference type="InterPro" id="IPR035906">
    <property type="entry name" value="MetI-like_sf"/>
</dbReference>
<comment type="caution">
    <text evidence="10">The sequence shown here is derived from an EMBL/GenBank/DDBJ whole genome shotgun (WGS) entry which is preliminary data.</text>
</comment>
<evidence type="ECO:0000256" key="2">
    <source>
        <dbReference type="ARBA" id="ARBA00022448"/>
    </source>
</evidence>
<evidence type="ECO:0000259" key="9">
    <source>
        <dbReference type="PROSITE" id="PS50928"/>
    </source>
</evidence>
<reference evidence="11" key="1">
    <citation type="journal article" date="2019" name="Int. J. Syst. Evol. Microbiol.">
        <title>The Global Catalogue of Microorganisms (GCM) 10K type strain sequencing project: providing services to taxonomists for standard genome sequencing and annotation.</title>
        <authorList>
            <consortium name="The Broad Institute Genomics Platform"/>
            <consortium name="The Broad Institute Genome Sequencing Center for Infectious Disease"/>
            <person name="Wu L."/>
            <person name="Ma J."/>
        </authorList>
    </citation>
    <scope>NUCLEOTIDE SEQUENCE [LARGE SCALE GENOMIC DNA]</scope>
    <source>
        <strain evidence="11">CCM 8925</strain>
    </source>
</reference>
<dbReference type="Pfam" id="PF00528">
    <property type="entry name" value="BPD_transp_1"/>
    <property type="match status" value="1"/>
</dbReference>
<keyword evidence="6 8" id="KW-1133">Transmembrane helix</keyword>
<organism evidence="10 11">
    <name type="scientific">Loigolactobacillus binensis</name>
    <dbReference type="NCBI Taxonomy" id="2559922"/>
    <lineage>
        <taxon>Bacteria</taxon>
        <taxon>Bacillati</taxon>
        <taxon>Bacillota</taxon>
        <taxon>Bacilli</taxon>
        <taxon>Lactobacillales</taxon>
        <taxon>Lactobacillaceae</taxon>
        <taxon>Loigolactobacillus</taxon>
    </lineage>
</organism>
<evidence type="ECO:0000256" key="8">
    <source>
        <dbReference type="RuleBase" id="RU363032"/>
    </source>
</evidence>
<sequence>MANKRDYSIGKIIFRSITAIIFIFLLLPTLIIVLSAFSPTEYATFPPQGFSLRWFTAVFTDQAWVLAIENSLKIAVVTIPIATIIGTLAAYGIYASNFHWKSGLQAFVLSPIMLPAIILGISFLYLATAFGLLGSYTIIAAGHIIVAIPYVFRSVTNVLVGLNKDIQRASMILGATPFKTFLKVVMPNIISGVFLGAVFAGITSLGEVSISLLVSSSQTVTIPVQTMNYIDQTFDPSVNAVAVIFIIIAIVLITILEKVAEKNKIDVF</sequence>
<dbReference type="InterPro" id="IPR000515">
    <property type="entry name" value="MetI-like"/>
</dbReference>
<evidence type="ECO:0000256" key="4">
    <source>
        <dbReference type="ARBA" id="ARBA00022519"/>
    </source>
</evidence>
<feature type="transmembrane region" description="Helical" evidence="8">
    <location>
        <begin position="237"/>
        <end position="256"/>
    </location>
</feature>
<evidence type="ECO:0000256" key="5">
    <source>
        <dbReference type="ARBA" id="ARBA00022692"/>
    </source>
</evidence>
<dbReference type="SUPFAM" id="SSF161098">
    <property type="entry name" value="MetI-like"/>
    <property type="match status" value="1"/>
</dbReference>
<dbReference type="CDD" id="cd06261">
    <property type="entry name" value="TM_PBP2"/>
    <property type="match status" value="1"/>
</dbReference>
<comment type="similarity">
    <text evidence="8">Belongs to the binding-protein-dependent transport system permease family.</text>
</comment>
<evidence type="ECO:0000313" key="10">
    <source>
        <dbReference type="EMBL" id="MFD0898553.1"/>
    </source>
</evidence>
<feature type="domain" description="ABC transmembrane type-1" evidence="9">
    <location>
        <begin position="68"/>
        <end position="256"/>
    </location>
</feature>
<evidence type="ECO:0000313" key="11">
    <source>
        <dbReference type="Proteomes" id="UP001597104"/>
    </source>
</evidence>
<feature type="transmembrane region" description="Helical" evidence="8">
    <location>
        <begin position="106"/>
        <end position="127"/>
    </location>
</feature>
<evidence type="ECO:0000256" key="6">
    <source>
        <dbReference type="ARBA" id="ARBA00022989"/>
    </source>
</evidence>
<keyword evidence="4" id="KW-0997">Cell inner membrane</keyword>
<proteinExistence type="inferred from homology"/>
<dbReference type="Gene3D" id="1.10.3720.10">
    <property type="entry name" value="MetI-like"/>
    <property type="match status" value="1"/>
</dbReference>
<evidence type="ECO:0000256" key="7">
    <source>
        <dbReference type="ARBA" id="ARBA00023136"/>
    </source>
</evidence>
<keyword evidence="5 8" id="KW-0812">Transmembrane</keyword>
<keyword evidence="2 8" id="KW-0813">Transport</keyword>
<keyword evidence="11" id="KW-1185">Reference proteome</keyword>
<dbReference type="PANTHER" id="PTHR43357:SF4">
    <property type="entry name" value="INNER MEMBRANE ABC TRANSPORTER PERMEASE PROTEIN YDCV"/>
    <property type="match status" value="1"/>
</dbReference>
<comment type="subcellular location">
    <subcellularLocation>
        <location evidence="1">Cell inner membrane</location>
        <topology evidence="1">Multi-pass membrane protein</topology>
    </subcellularLocation>
    <subcellularLocation>
        <location evidence="8">Cell membrane</location>
        <topology evidence="8">Multi-pass membrane protein</topology>
    </subcellularLocation>
</comment>
<dbReference type="PANTHER" id="PTHR43357">
    <property type="entry name" value="INNER MEMBRANE ABC TRANSPORTER PERMEASE PROTEIN YDCV"/>
    <property type="match status" value="1"/>
</dbReference>
<feature type="transmembrane region" description="Helical" evidence="8">
    <location>
        <begin position="181"/>
        <end position="202"/>
    </location>
</feature>
<protein>
    <submittedName>
        <fullName evidence="10">ABC transporter permease</fullName>
    </submittedName>
</protein>
<feature type="transmembrane region" description="Helical" evidence="8">
    <location>
        <begin position="74"/>
        <end position="94"/>
    </location>
</feature>
<feature type="transmembrane region" description="Helical" evidence="8">
    <location>
        <begin position="12"/>
        <end position="37"/>
    </location>
</feature>
<keyword evidence="3" id="KW-1003">Cell membrane</keyword>
<accession>A0ABW3EE08</accession>
<dbReference type="RefSeq" id="WP_137636868.1">
    <property type="nucleotide sequence ID" value="NZ_BJDN01000003.1"/>
</dbReference>
<keyword evidence="7 8" id="KW-0472">Membrane</keyword>
<dbReference type="EMBL" id="JBHTIO010000055">
    <property type="protein sequence ID" value="MFD0898553.1"/>
    <property type="molecule type" value="Genomic_DNA"/>
</dbReference>
<evidence type="ECO:0000256" key="3">
    <source>
        <dbReference type="ARBA" id="ARBA00022475"/>
    </source>
</evidence>
<dbReference type="PROSITE" id="PS50928">
    <property type="entry name" value="ABC_TM1"/>
    <property type="match status" value="1"/>
</dbReference>
<name>A0ABW3EE08_9LACO</name>
<dbReference type="Proteomes" id="UP001597104">
    <property type="component" value="Unassembled WGS sequence"/>
</dbReference>
<feature type="transmembrane region" description="Helical" evidence="8">
    <location>
        <begin position="133"/>
        <end position="160"/>
    </location>
</feature>
<gene>
    <name evidence="10" type="ORF">ACFQZ7_12595</name>
</gene>
<evidence type="ECO:0000256" key="1">
    <source>
        <dbReference type="ARBA" id="ARBA00004429"/>
    </source>
</evidence>